<feature type="transmembrane region" description="Helical" evidence="2">
    <location>
        <begin position="624"/>
        <end position="643"/>
    </location>
</feature>
<name>A0A9W2ZFU7_BIOGL</name>
<evidence type="ECO:0000256" key="2">
    <source>
        <dbReference type="SAM" id="Phobius"/>
    </source>
</evidence>
<protein>
    <submittedName>
        <fullName evidence="5">Uncharacterized protein LOC106055995</fullName>
    </submittedName>
</protein>
<keyword evidence="2" id="KW-0472">Membrane</keyword>
<proteinExistence type="predicted"/>
<organism evidence="4 5">
    <name type="scientific">Biomphalaria glabrata</name>
    <name type="common">Bloodfluke planorb</name>
    <name type="synonym">Freshwater snail</name>
    <dbReference type="NCBI Taxonomy" id="6526"/>
    <lineage>
        <taxon>Eukaryota</taxon>
        <taxon>Metazoa</taxon>
        <taxon>Spiralia</taxon>
        <taxon>Lophotrochozoa</taxon>
        <taxon>Mollusca</taxon>
        <taxon>Gastropoda</taxon>
        <taxon>Heterobranchia</taxon>
        <taxon>Euthyneura</taxon>
        <taxon>Panpulmonata</taxon>
        <taxon>Hygrophila</taxon>
        <taxon>Lymnaeoidea</taxon>
        <taxon>Planorbidae</taxon>
        <taxon>Biomphalaria</taxon>
    </lineage>
</organism>
<dbReference type="AlphaFoldDB" id="A0A9W2ZFU7"/>
<reference evidence="5" key="1">
    <citation type="submission" date="2025-08" db="UniProtKB">
        <authorList>
            <consortium name="RefSeq"/>
        </authorList>
    </citation>
    <scope>IDENTIFICATION</scope>
</reference>
<dbReference type="PANTHER" id="PTHR46534:SF1">
    <property type="entry name" value="IGGFC-BINDING PROTEIN N-TERMINAL DOMAIN-CONTAINING PROTEIN"/>
    <property type="match status" value="1"/>
</dbReference>
<dbReference type="Proteomes" id="UP001165740">
    <property type="component" value="Chromosome 18"/>
</dbReference>
<dbReference type="GeneID" id="106055995"/>
<accession>A0A9W2ZFU7</accession>
<dbReference type="OrthoDB" id="6102334at2759"/>
<feature type="domain" description="IgGFc-binding protein N-terminal" evidence="3">
    <location>
        <begin position="119"/>
        <end position="408"/>
    </location>
</feature>
<feature type="region of interest" description="Disordered" evidence="1">
    <location>
        <begin position="654"/>
        <end position="676"/>
    </location>
</feature>
<feature type="region of interest" description="Disordered" evidence="1">
    <location>
        <begin position="740"/>
        <end position="765"/>
    </location>
</feature>
<keyword evidence="2" id="KW-1133">Transmembrane helix</keyword>
<feature type="compositionally biased region" description="Basic and acidic residues" evidence="1">
    <location>
        <begin position="654"/>
        <end position="663"/>
    </location>
</feature>
<dbReference type="Pfam" id="PF17517">
    <property type="entry name" value="IgGFc_binding"/>
    <property type="match status" value="1"/>
</dbReference>
<keyword evidence="4" id="KW-1185">Reference proteome</keyword>
<dbReference type="RefSeq" id="XP_055873808.1">
    <property type="nucleotide sequence ID" value="XM_056017833.1"/>
</dbReference>
<evidence type="ECO:0000313" key="5">
    <source>
        <dbReference type="RefSeq" id="XP_055873808.1"/>
    </source>
</evidence>
<dbReference type="PANTHER" id="PTHR46534">
    <property type="entry name" value="IGGFC_BINDING DOMAIN-CONTAINING PROTEIN"/>
    <property type="match status" value="1"/>
</dbReference>
<evidence type="ECO:0000313" key="4">
    <source>
        <dbReference type="Proteomes" id="UP001165740"/>
    </source>
</evidence>
<dbReference type="InterPro" id="IPR035234">
    <property type="entry name" value="IgGFc-bd_N"/>
</dbReference>
<evidence type="ECO:0000259" key="3">
    <source>
        <dbReference type="Pfam" id="PF17517"/>
    </source>
</evidence>
<evidence type="ECO:0000256" key="1">
    <source>
        <dbReference type="SAM" id="MobiDB-lite"/>
    </source>
</evidence>
<feature type="compositionally biased region" description="Basic and acidic residues" evidence="1">
    <location>
        <begin position="755"/>
        <end position="765"/>
    </location>
</feature>
<gene>
    <name evidence="5" type="primary">LOC106055995</name>
</gene>
<keyword evidence="2" id="KW-0812">Transmembrane</keyword>
<sequence length="778" mass="86643">MARSCQHKKIVLTACVVFSATINSVVIPETVYVLTTVGHGGANLTCLIGALGEGVTEIELQQRGSYNRTERIHKYDVITVQLKTTNFNRDTKRYPAMVVQSSGQLAVSLLIASGINLVAYLVQPVSAWGTMYIVSSCHWQSTLQVISAFNKTEAKLYPPRVTGFTSFSNRERRSLFDADVITMTLNEFQVYALSLAEVNSLKGNTAGLRIESNLPVGVVVSGTEKSAPAASAEDIALARNDSISCNSHSAFMQWPTYSLGKDFVLVNLGESPVAECLVVSSFAHTTASLFSESGQLLGIVRLISNSETRKFQLSGARYVKSSKPVYVYMLRYTVIDRRLEMMVFPVLPTALFYHIYLLRLVETQEKPVKYYVIIVVRSRERDSIIGLMDAKIFVSFTWSTPTRLFQWTTGVSRIKGQGPYLIRSSRSDINYGCYLMGLSNKTQFLQPVGSSATLPPIRDERIRRRRQVDSSTIGIYSAWTPWSLFRCLDPCSINASIVKTRHCLASTRESRGSCNLGFQENMDDLKPCPSKPTCPENCPFGTWYYNCTNSCGENCIGDCDKFTGACTRCKTGYTHDFKYEFCQIECPPLTFGDECSGSCMQKCGSDCVDRIEGSCTIPASGNNMAWLAIFLSLATFLLILFCLRQNKKSALKESIDPSSEDSHWVSQGQDISSLKKENERSAALRDIDVAPIDKTKWNVPGTSAPEIPSGSSLHTDVWNIDQKPPFKTPPSTSVSITRLIQKTDSQEMKNPMSKTQEDTEDKKEKGPVMKFLRRFYFV</sequence>